<proteinExistence type="predicted"/>
<dbReference type="EMBL" id="CM039170">
    <property type="protein sequence ID" value="KAH9804355.1"/>
    <property type="molecule type" value="Genomic_DNA"/>
</dbReference>
<name>A0ACB8P431_CITSI</name>
<accession>A0ACB8P431</accession>
<protein>
    <submittedName>
        <fullName evidence="1">WW domain-containing protein</fullName>
    </submittedName>
</protein>
<gene>
    <name evidence="1" type="ORF">KPL71_002103</name>
</gene>
<evidence type="ECO:0000313" key="1">
    <source>
        <dbReference type="EMBL" id="KAH9804355.1"/>
    </source>
</evidence>
<sequence length="1054" mass="114626">MGKRKDRILAAMSNAGRRVKLDLSAEPSGDLGGSAVHDEVEKDTELKQRAGLPNSPSSSGGFRQFSSKGLLCRVDMRAKHYFGGIVELYVQDISGRACHCDILNESLSDMPFFAASKLIGDFFGNMFLSVRQQQQNPLLLLGQYSDDEIDEESNERLKQTVAENSLADNENPVKGPCDERNEEKDVNTGKDLAVQEAIQQDKDGYVISSNDSQKPVVPSSRESDHTDLVHFQTEMSLSQPTSAAETPAIQVIGDVSSGWRMVLHEESKQYYYWNVETGETSWEIPQVLAQTIELAADQRTNIIEDTQSTAVAEHECNSTIAVASDYYVTAPIYDGSIDGNMISESKDAHECGAQANERFEGSKGEVMKYGNGTVGVSQVELSGTGGVADSFSADGSLIGPGMHIQGLMNNEENITASDLSTGLVKRCEELLQKLKSLEGSKAHLQHHDWTSKYVLEVEIRLSDFKSLLACGSSILPFWLHSERQLQRLEGSVDEEIYQIAKSQVDEDMATHISSSRGEYKSLELGHESQAEGNENTAILSTHAMPKVSPEHDSSAMAEKDLCKDDSLRITVHGGGNVASSESPARHLESDGEQVNGTVIPHESISKSGYNSEGDVDMDVDMEVEDSVPEGNTRIGETSSAKDFATLEQPVQPNPPADHPSLTSEDVPVVPPPPDEEWIPPPPPDNEQVPPPPPDEPPEDSYNPTTSYVENVQHHPYMEQYNIPYPDSSFAYYGHTVTQIPGGNFYGPADGSQVVPHASIYYGAVPNSYNETASVMVNPVTPVAYYGLQDGAITQDSAGSSIESSQNNSQYGRVSDSALASDGIGTVDAHSEVGATVKEDGSAVCTGADMGSLGVPSTSVTIQAVATVSEKESVPSLSTTAVASAAAAATSSSAAKVQSKVRNKKRTVAVAPSLRSNKKVSSLVDKWKAAKEELNENEEDEPENAYEILERKRQREIEEWRAQQIASGEAKDNANFQPLGGDWREKVKRRRAQLAKEAADTPPEAEADRKQEKPDLVDLSKDLPSGWQAYWDESSKQIYYGNTITSKTTWTRPTK</sequence>
<reference evidence="2" key="1">
    <citation type="journal article" date="2023" name="Hortic. Res.">
        <title>A chromosome-level phased genome enabling allele-level studies in sweet orange: a case study on citrus Huanglongbing tolerance.</title>
        <authorList>
            <person name="Wu B."/>
            <person name="Yu Q."/>
            <person name="Deng Z."/>
            <person name="Duan Y."/>
            <person name="Luo F."/>
            <person name="Gmitter F. Jr."/>
        </authorList>
    </citation>
    <scope>NUCLEOTIDE SEQUENCE [LARGE SCALE GENOMIC DNA]</scope>
    <source>
        <strain evidence="2">cv. Valencia</strain>
    </source>
</reference>
<keyword evidence="2" id="KW-1185">Reference proteome</keyword>
<comment type="caution">
    <text evidence="1">The sequence shown here is derived from an EMBL/GenBank/DDBJ whole genome shotgun (WGS) entry which is preliminary data.</text>
</comment>
<evidence type="ECO:0000313" key="2">
    <source>
        <dbReference type="Proteomes" id="UP000829398"/>
    </source>
</evidence>
<organism evidence="1 2">
    <name type="scientific">Citrus sinensis</name>
    <name type="common">Sweet orange</name>
    <name type="synonym">Citrus aurantium var. sinensis</name>
    <dbReference type="NCBI Taxonomy" id="2711"/>
    <lineage>
        <taxon>Eukaryota</taxon>
        <taxon>Viridiplantae</taxon>
        <taxon>Streptophyta</taxon>
        <taxon>Embryophyta</taxon>
        <taxon>Tracheophyta</taxon>
        <taxon>Spermatophyta</taxon>
        <taxon>Magnoliopsida</taxon>
        <taxon>eudicotyledons</taxon>
        <taxon>Gunneridae</taxon>
        <taxon>Pentapetalae</taxon>
        <taxon>rosids</taxon>
        <taxon>malvids</taxon>
        <taxon>Sapindales</taxon>
        <taxon>Rutaceae</taxon>
        <taxon>Aurantioideae</taxon>
        <taxon>Citrus</taxon>
    </lineage>
</organism>
<dbReference type="Proteomes" id="UP000829398">
    <property type="component" value="Chromosome 1"/>
</dbReference>